<proteinExistence type="predicted"/>
<comment type="caution">
    <text evidence="2">The sequence shown here is derived from an EMBL/GenBank/DDBJ whole genome shotgun (WGS) entry which is preliminary data.</text>
</comment>
<feature type="transmembrane region" description="Helical" evidence="1">
    <location>
        <begin position="6"/>
        <end position="26"/>
    </location>
</feature>
<accession>A0ABT1UJI0</accession>
<keyword evidence="3" id="KW-1185">Reference proteome</keyword>
<protein>
    <recommendedName>
        <fullName evidence="4">DUF2730 family protein</fullName>
    </recommendedName>
</protein>
<evidence type="ECO:0000256" key="1">
    <source>
        <dbReference type="SAM" id="Phobius"/>
    </source>
</evidence>
<keyword evidence="1" id="KW-1133">Transmembrane helix</keyword>
<gene>
    <name evidence="2" type="ORF">NP603_13775</name>
</gene>
<dbReference type="EMBL" id="JANIBM010000017">
    <property type="protein sequence ID" value="MCQ8182186.1"/>
    <property type="molecule type" value="Genomic_DNA"/>
</dbReference>
<dbReference type="RefSeq" id="WP_256611477.1">
    <property type="nucleotide sequence ID" value="NZ_JANIBM010000017.1"/>
</dbReference>
<dbReference type="Proteomes" id="UP001524569">
    <property type="component" value="Unassembled WGS sequence"/>
</dbReference>
<evidence type="ECO:0008006" key="4">
    <source>
        <dbReference type="Google" id="ProtNLM"/>
    </source>
</evidence>
<keyword evidence="1" id="KW-0472">Membrane</keyword>
<evidence type="ECO:0000313" key="3">
    <source>
        <dbReference type="Proteomes" id="UP001524569"/>
    </source>
</evidence>
<name>A0ABT1UJI0_9GAMM</name>
<reference evidence="2 3" key="1">
    <citation type="submission" date="2022-07" db="EMBL/GenBank/DDBJ databases">
        <title>Methylomonas rivi sp. nov., Methylomonas rosea sp. nov., Methylomonas aureus sp. nov. and Methylomonas subterranea sp. nov., four novel methanotrophs isolated from a freshwater creek and the deep terrestrial subsurface.</title>
        <authorList>
            <person name="Abin C."/>
            <person name="Sankaranarayanan K."/>
            <person name="Garner C."/>
            <person name="Sindelar R."/>
            <person name="Kotary K."/>
            <person name="Garner R."/>
            <person name="Barclay S."/>
            <person name="Lawson P."/>
            <person name="Krumholz L."/>
        </authorList>
    </citation>
    <scope>NUCLEOTIDE SEQUENCE [LARGE SCALE GENOMIC DNA]</scope>
    <source>
        <strain evidence="2 3">SURF-1</strain>
    </source>
</reference>
<sequence length="120" mass="13752">MIEWIKLGLTLANFFGGIAVFIYLRADRNQRATVKSINDLAESVNKRFGEKCERLARLEGEVKTLPTRDQLEREREVARSEIIRIHERIDELNKSAQQTQLLLGQVLGELKQLNKGLPHG</sequence>
<organism evidence="2 3">
    <name type="scientific">Methylomonas aurea</name>
    <dbReference type="NCBI Taxonomy" id="2952224"/>
    <lineage>
        <taxon>Bacteria</taxon>
        <taxon>Pseudomonadati</taxon>
        <taxon>Pseudomonadota</taxon>
        <taxon>Gammaproteobacteria</taxon>
        <taxon>Methylococcales</taxon>
        <taxon>Methylococcaceae</taxon>
        <taxon>Methylomonas</taxon>
    </lineage>
</organism>
<evidence type="ECO:0000313" key="2">
    <source>
        <dbReference type="EMBL" id="MCQ8182186.1"/>
    </source>
</evidence>
<keyword evidence="1" id="KW-0812">Transmembrane</keyword>